<dbReference type="Pfam" id="PF00512">
    <property type="entry name" value="HisKA"/>
    <property type="match status" value="1"/>
</dbReference>
<dbReference type="CDD" id="cd00075">
    <property type="entry name" value="HATPase"/>
    <property type="match status" value="1"/>
</dbReference>
<comment type="caution">
    <text evidence="9">The sequence shown here is derived from an EMBL/GenBank/DDBJ whole genome shotgun (WGS) entry which is preliminary data.</text>
</comment>
<dbReference type="GO" id="GO:0005886">
    <property type="term" value="C:plasma membrane"/>
    <property type="evidence" value="ECO:0007669"/>
    <property type="project" value="TreeGrafter"/>
</dbReference>
<keyword evidence="6" id="KW-0902">Two-component regulatory system</keyword>
<evidence type="ECO:0000313" key="10">
    <source>
        <dbReference type="Proteomes" id="UP000662373"/>
    </source>
</evidence>
<dbReference type="GO" id="GO:0004721">
    <property type="term" value="F:phosphoprotein phosphatase activity"/>
    <property type="evidence" value="ECO:0007669"/>
    <property type="project" value="TreeGrafter"/>
</dbReference>
<evidence type="ECO:0000313" key="9">
    <source>
        <dbReference type="EMBL" id="MBJ7880714.1"/>
    </source>
</evidence>
<keyword evidence="7" id="KW-0472">Membrane</keyword>
<comment type="catalytic activity">
    <reaction evidence="1">
        <text>ATP + protein L-histidine = ADP + protein N-phospho-L-histidine.</text>
        <dbReference type="EC" id="2.7.13.3"/>
    </reaction>
</comment>
<protein>
    <recommendedName>
        <fullName evidence="2">histidine kinase</fullName>
        <ecNumber evidence="2">2.7.13.3</ecNumber>
    </recommendedName>
</protein>
<dbReference type="InterPro" id="IPR005467">
    <property type="entry name" value="His_kinase_dom"/>
</dbReference>
<dbReference type="PANTHER" id="PTHR45453:SF1">
    <property type="entry name" value="PHOSPHATE REGULON SENSOR PROTEIN PHOR"/>
    <property type="match status" value="1"/>
</dbReference>
<accession>A0A934KN14</accession>
<organism evidence="9 10">
    <name type="scientific">Gelidibacter salicanalis</name>
    <dbReference type="NCBI Taxonomy" id="291193"/>
    <lineage>
        <taxon>Bacteria</taxon>
        <taxon>Pseudomonadati</taxon>
        <taxon>Bacteroidota</taxon>
        <taxon>Flavobacteriia</taxon>
        <taxon>Flavobacteriales</taxon>
        <taxon>Flavobacteriaceae</taxon>
        <taxon>Gelidibacter</taxon>
    </lineage>
</organism>
<keyword evidence="7" id="KW-0812">Transmembrane</keyword>
<dbReference type="PANTHER" id="PTHR45453">
    <property type="entry name" value="PHOSPHATE REGULON SENSOR PROTEIN PHOR"/>
    <property type="match status" value="1"/>
</dbReference>
<keyword evidence="3" id="KW-0597">Phosphoprotein</keyword>
<dbReference type="SUPFAM" id="SSF55874">
    <property type="entry name" value="ATPase domain of HSP90 chaperone/DNA topoisomerase II/histidine kinase"/>
    <property type="match status" value="1"/>
</dbReference>
<dbReference type="InterPro" id="IPR050351">
    <property type="entry name" value="BphY/WalK/GraS-like"/>
</dbReference>
<dbReference type="Gene3D" id="3.30.565.10">
    <property type="entry name" value="Histidine kinase-like ATPase, C-terminal domain"/>
    <property type="match status" value="1"/>
</dbReference>
<dbReference type="Pfam" id="PF02518">
    <property type="entry name" value="HATPase_c"/>
    <property type="match status" value="1"/>
</dbReference>
<evidence type="ECO:0000256" key="6">
    <source>
        <dbReference type="ARBA" id="ARBA00023012"/>
    </source>
</evidence>
<keyword evidence="5 9" id="KW-0418">Kinase</keyword>
<dbReference type="GO" id="GO:0000155">
    <property type="term" value="F:phosphorelay sensor kinase activity"/>
    <property type="evidence" value="ECO:0007669"/>
    <property type="project" value="InterPro"/>
</dbReference>
<evidence type="ECO:0000256" key="2">
    <source>
        <dbReference type="ARBA" id="ARBA00012438"/>
    </source>
</evidence>
<gene>
    <name evidence="9" type="ORF">JEM65_08650</name>
</gene>
<evidence type="ECO:0000256" key="1">
    <source>
        <dbReference type="ARBA" id="ARBA00000085"/>
    </source>
</evidence>
<dbReference type="InterPro" id="IPR003661">
    <property type="entry name" value="HisK_dim/P_dom"/>
</dbReference>
<evidence type="ECO:0000256" key="4">
    <source>
        <dbReference type="ARBA" id="ARBA00022679"/>
    </source>
</evidence>
<dbReference type="EMBL" id="JAEHJZ010000018">
    <property type="protein sequence ID" value="MBJ7880714.1"/>
    <property type="molecule type" value="Genomic_DNA"/>
</dbReference>
<feature type="domain" description="Histidine kinase" evidence="8">
    <location>
        <begin position="214"/>
        <end position="417"/>
    </location>
</feature>
<reference evidence="9 10" key="1">
    <citation type="submission" date="2020-09" db="EMBL/GenBank/DDBJ databases">
        <title>Draft genome of Gelidibacter salicanalis PAMC21136.</title>
        <authorList>
            <person name="Park H."/>
        </authorList>
    </citation>
    <scope>NUCLEOTIDE SEQUENCE [LARGE SCALE GENOMIC DNA]</scope>
    <source>
        <strain evidence="9 10">PAMC21136</strain>
    </source>
</reference>
<evidence type="ECO:0000259" key="8">
    <source>
        <dbReference type="PROSITE" id="PS50109"/>
    </source>
</evidence>
<dbReference type="PROSITE" id="PS50109">
    <property type="entry name" value="HIS_KIN"/>
    <property type="match status" value="1"/>
</dbReference>
<evidence type="ECO:0000256" key="3">
    <source>
        <dbReference type="ARBA" id="ARBA00022553"/>
    </source>
</evidence>
<keyword evidence="10" id="KW-1185">Reference proteome</keyword>
<dbReference type="EC" id="2.7.13.3" evidence="2"/>
<sequence length="417" mass="49361">MKLLEKTSKYYFIFLSLFSLLTIIIFYYSIQFMVYDDIDEKLKHESERINYSFQEQGKLPSSNYIVDIISIKDNLPYTNVFKDTLIYEMYEKDLIPYRNYEFHTPIGKERYKITLRNILLDSDDLIRGLFVTTALILLLMLTGLFFLNQKISKHLWNPFFKNLTKLRSYDITKKNKVCFETSDVNEFKELNNVVSSLITQIELDFQNLKEFNENVSHEMQTPLAVMRNKMELLLESKNLDEREIEMVQATYRETTKLSKIGRSLALISKIENQEFNQNQNLNIKEIVEDVLNNFEEMIAFKKNDLKTTLIDKILILDPILANILFTNLIKNAIQHNKEEGFIFLCLDNEKFVIENSGDVLSEEPEKLFKRFHKNKYSSESMGLGLAINRKICELYGFTLEYKHHEGIHRFVLFFSEL</sequence>
<dbReference type="SUPFAM" id="SSF47384">
    <property type="entry name" value="Homodimeric domain of signal transducing histidine kinase"/>
    <property type="match status" value="1"/>
</dbReference>
<dbReference type="InterPro" id="IPR036097">
    <property type="entry name" value="HisK_dim/P_sf"/>
</dbReference>
<dbReference type="Gene3D" id="1.10.287.130">
    <property type="match status" value="1"/>
</dbReference>
<keyword evidence="7" id="KW-1133">Transmembrane helix</keyword>
<dbReference type="CDD" id="cd00082">
    <property type="entry name" value="HisKA"/>
    <property type="match status" value="1"/>
</dbReference>
<dbReference type="InterPro" id="IPR036890">
    <property type="entry name" value="HATPase_C_sf"/>
</dbReference>
<dbReference type="Proteomes" id="UP000662373">
    <property type="component" value="Unassembled WGS sequence"/>
</dbReference>
<feature type="transmembrane region" description="Helical" evidence="7">
    <location>
        <begin position="12"/>
        <end position="30"/>
    </location>
</feature>
<feature type="transmembrane region" description="Helical" evidence="7">
    <location>
        <begin position="125"/>
        <end position="147"/>
    </location>
</feature>
<keyword evidence="4" id="KW-0808">Transferase</keyword>
<dbReference type="SMART" id="SM00387">
    <property type="entry name" value="HATPase_c"/>
    <property type="match status" value="1"/>
</dbReference>
<evidence type="ECO:0000256" key="7">
    <source>
        <dbReference type="SAM" id="Phobius"/>
    </source>
</evidence>
<evidence type="ECO:0000256" key="5">
    <source>
        <dbReference type="ARBA" id="ARBA00022777"/>
    </source>
</evidence>
<dbReference type="GO" id="GO:0016036">
    <property type="term" value="P:cellular response to phosphate starvation"/>
    <property type="evidence" value="ECO:0007669"/>
    <property type="project" value="TreeGrafter"/>
</dbReference>
<dbReference type="AlphaFoldDB" id="A0A934KN14"/>
<proteinExistence type="predicted"/>
<dbReference type="SMART" id="SM00388">
    <property type="entry name" value="HisKA"/>
    <property type="match status" value="1"/>
</dbReference>
<name>A0A934KN14_9FLAO</name>
<dbReference type="RefSeq" id="WP_199598575.1">
    <property type="nucleotide sequence ID" value="NZ_JAEHJZ010000018.1"/>
</dbReference>
<dbReference type="InterPro" id="IPR003594">
    <property type="entry name" value="HATPase_dom"/>
</dbReference>